<proteinExistence type="predicted"/>
<organism evidence="1">
    <name type="scientific">marine metagenome</name>
    <dbReference type="NCBI Taxonomy" id="408172"/>
    <lineage>
        <taxon>unclassified sequences</taxon>
        <taxon>metagenomes</taxon>
        <taxon>ecological metagenomes</taxon>
    </lineage>
</organism>
<feature type="non-terminal residue" evidence="1">
    <location>
        <position position="1"/>
    </location>
</feature>
<protein>
    <submittedName>
        <fullName evidence="1">Uncharacterized protein</fullName>
    </submittedName>
</protein>
<name>A0A382ZV50_9ZZZZ</name>
<sequence>ESIDIKSVVQSVVNRGGWCGGNALTIILDTVSADVNQTRFLHSRDSDSSKAPRLVYKFGVGATGCVRANETAQTGLSGDDAEQFNIDVDTIDNDLDIGFDTESGLAQTVGLRFRNLNIPKNTTILDAKIIFTSKGKSEGDANFTIRGINEDNAAVFSNTTNDITDRQTTSAAVSWAPINWSAGGNTFLTSDIKTIVQEIVNRPGWASGNTMGFVIEGECGYYSACNPRVAETADGDVSKSPRIQIAYQTTIETPF</sequence>
<evidence type="ECO:0000313" key="1">
    <source>
        <dbReference type="EMBL" id="SVD99311.1"/>
    </source>
</evidence>
<accession>A0A382ZV50</accession>
<feature type="non-terminal residue" evidence="1">
    <location>
        <position position="255"/>
    </location>
</feature>
<gene>
    <name evidence="1" type="ORF">METZ01_LOCUS452165</name>
</gene>
<reference evidence="1" key="1">
    <citation type="submission" date="2018-05" db="EMBL/GenBank/DDBJ databases">
        <authorList>
            <person name="Lanie J.A."/>
            <person name="Ng W.-L."/>
            <person name="Kazmierczak K.M."/>
            <person name="Andrzejewski T.M."/>
            <person name="Davidsen T.M."/>
            <person name="Wayne K.J."/>
            <person name="Tettelin H."/>
            <person name="Glass J.I."/>
            <person name="Rusch D."/>
            <person name="Podicherti R."/>
            <person name="Tsui H.-C.T."/>
            <person name="Winkler M.E."/>
        </authorList>
    </citation>
    <scope>NUCLEOTIDE SEQUENCE</scope>
</reference>
<dbReference type="EMBL" id="UINC01186875">
    <property type="protein sequence ID" value="SVD99311.1"/>
    <property type="molecule type" value="Genomic_DNA"/>
</dbReference>
<dbReference type="AlphaFoldDB" id="A0A382ZV50"/>